<dbReference type="PANTHER" id="PTHR11113">
    <property type="entry name" value="N-ACETYLGLUCOSAMINE-6-PHOSPHATE DEACETYLASE"/>
    <property type="match status" value="1"/>
</dbReference>
<feature type="binding site" evidence="11">
    <location>
        <position position="222"/>
    </location>
    <ligand>
        <name>substrate</name>
    </ligand>
</feature>
<dbReference type="GO" id="GO:0008448">
    <property type="term" value="F:N-acetylglucosamine-6-phosphate deacetylase activity"/>
    <property type="evidence" value="ECO:0007669"/>
    <property type="project" value="UniProtKB-EC"/>
</dbReference>
<dbReference type="EC" id="3.5.1.25" evidence="2"/>
<evidence type="ECO:0000313" key="15">
    <source>
        <dbReference type="Proteomes" id="UP000490386"/>
    </source>
</evidence>
<dbReference type="Gene3D" id="2.30.40.10">
    <property type="entry name" value="Urease, subunit C, domain 1"/>
    <property type="match status" value="1"/>
</dbReference>
<feature type="binding site" evidence="11">
    <location>
        <position position="246"/>
    </location>
    <ligand>
        <name>substrate</name>
    </ligand>
</feature>
<sequence length="375" mass="38362">MIVSAANVITPERHLSPGWVEIDGDSLLSVAAGRPPADRGDVVDLGDATIAPGFVDVHVHGGGGASFDGGDRDSAATAARTHLEHGTTSIVASLVTDAVPAMCESISGLATLVEEGTLAGIHLEGPWLSTLHPGAHAQQHLIAPNGEDVVTLLEAGRGHVRMVTLAPELPGGLDAIRALTEAGVVAAIGHTDATYDVVRDALDSGATVGTHLFNAMRTLHHREPGPVAALLEHPDAVIELIADGTHLHPAALRLAAVAKPHQFMLVTDAMSAACMHDGDYVLGSLDVEVRGGVARLTEGGAIAGSTLTMAQAVQYAVGVAGLPLVDVVRAATTTPAATLGLERVGALIAGNSADLVVLDASLGVQRVMRRGEWVR</sequence>
<evidence type="ECO:0000256" key="2">
    <source>
        <dbReference type="ARBA" id="ARBA00011899"/>
    </source>
</evidence>
<evidence type="ECO:0000256" key="9">
    <source>
        <dbReference type="PIRNR" id="PIRNR038994"/>
    </source>
</evidence>
<evidence type="ECO:0000256" key="1">
    <source>
        <dbReference type="ARBA" id="ARBA00010716"/>
    </source>
</evidence>
<comment type="pathway">
    <text evidence="8">Amino-sugar metabolism; N-acetylneuraminate degradation; D-fructose 6-phosphate from N-acetylneuraminate: step 4/5.</text>
</comment>
<dbReference type="CDD" id="cd00854">
    <property type="entry name" value="NagA"/>
    <property type="match status" value="1"/>
</dbReference>
<feature type="binding site" evidence="11">
    <location>
        <begin position="302"/>
        <end position="304"/>
    </location>
    <ligand>
        <name>substrate</name>
    </ligand>
</feature>
<evidence type="ECO:0000256" key="5">
    <source>
        <dbReference type="ARBA" id="ARBA00022801"/>
    </source>
</evidence>
<dbReference type="InterPro" id="IPR032466">
    <property type="entry name" value="Metal_Hydrolase"/>
</dbReference>
<feature type="active site" description="Proton donor/acceptor" evidence="10">
    <location>
        <position position="268"/>
    </location>
</feature>
<feature type="binding site" evidence="11">
    <location>
        <begin position="214"/>
        <end position="215"/>
    </location>
    <ligand>
        <name>substrate</name>
    </ligand>
</feature>
<feature type="binding site" evidence="12">
    <location>
        <position position="211"/>
    </location>
    <ligand>
        <name>Zn(2+)</name>
        <dbReference type="ChEBI" id="CHEBI:29105"/>
    </ligand>
</feature>
<evidence type="ECO:0000256" key="10">
    <source>
        <dbReference type="PIRSR" id="PIRSR038994-1"/>
    </source>
</evidence>
<evidence type="ECO:0000256" key="4">
    <source>
        <dbReference type="ARBA" id="ARBA00022723"/>
    </source>
</evidence>
<keyword evidence="15" id="KW-1185">Reference proteome</keyword>
<dbReference type="InterPro" id="IPR011059">
    <property type="entry name" value="Metal-dep_hydrolase_composite"/>
</dbReference>
<dbReference type="OrthoDB" id="9776488at2"/>
<keyword evidence="5 9" id="KW-0378">Hydrolase</keyword>
<comment type="catalytic activity">
    <reaction evidence="7">
        <text>N-acetyl-D-glucosamine 6-phosphate + H2O = D-glucosamine 6-phosphate + acetate</text>
        <dbReference type="Rhea" id="RHEA:22936"/>
        <dbReference type="ChEBI" id="CHEBI:15377"/>
        <dbReference type="ChEBI" id="CHEBI:30089"/>
        <dbReference type="ChEBI" id="CHEBI:57513"/>
        <dbReference type="ChEBI" id="CHEBI:58725"/>
        <dbReference type="EC" id="3.5.1.25"/>
    </reaction>
</comment>
<evidence type="ECO:0000256" key="8">
    <source>
        <dbReference type="ARBA" id="ARBA00060590"/>
    </source>
</evidence>
<dbReference type="GO" id="GO:0006046">
    <property type="term" value="P:N-acetylglucosamine catabolic process"/>
    <property type="evidence" value="ECO:0007669"/>
    <property type="project" value="TreeGrafter"/>
</dbReference>
<evidence type="ECO:0000256" key="6">
    <source>
        <dbReference type="ARBA" id="ARBA00023277"/>
    </source>
</evidence>
<dbReference type="Proteomes" id="UP000490386">
    <property type="component" value="Unassembled WGS sequence"/>
</dbReference>
<dbReference type="InterPro" id="IPR006680">
    <property type="entry name" value="Amidohydro-rel"/>
</dbReference>
<protein>
    <recommendedName>
        <fullName evidence="3">N-acetylglucosamine-6-phosphate deacetylase</fullName>
        <ecNumber evidence="2">3.5.1.25</ecNumber>
    </recommendedName>
</protein>
<comment type="similarity">
    <text evidence="1 9">Belongs to the metallo-dependent hydrolases superfamily. NagA family.</text>
</comment>
<dbReference type="FunFam" id="3.20.20.140:FF:000004">
    <property type="entry name" value="N-acetylglucosamine-6-phosphate deacetylase"/>
    <property type="match status" value="1"/>
</dbReference>
<evidence type="ECO:0000256" key="3">
    <source>
        <dbReference type="ARBA" id="ARBA00018029"/>
    </source>
</evidence>
<dbReference type="NCBIfam" id="TIGR00221">
    <property type="entry name" value="nagA"/>
    <property type="match status" value="1"/>
</dbReference>
<feature type="binding site" evidence="11">
    <location>
        <position position="135"/>
    </location>
    <ligand>
        <name>substrate</name>
    </ligand>
</feature>
<feature type="domain" description="Amidohydrolase-related" evidence="13">
    <location>
        <begin position="50"/>
        <end position="374"/>
    </location>
</feature>
<evidence type="ECO:0000256" key="11">
    <source>
        <dbReference type="PIRSR" id="PIRSR038994-2"/>
    </source>
</evidence>
<dbReference type="SUPFAM" id="SSF51338">
    <property type="entry name" value="Composite domain of metallo-dependent hydrolases"/>
    <property type="match status" value="1"/>
</dbReference>
<feature type="binding site" evidence="12">
    <location>
        <position position="190"/>
    </location>
    <ligand>
        <name>Zn(2+)</name>
        <dbReference type="ChEBI" id="CHEBI:29105"/>
    </ligand>
</feature>
<dbReference type="InterPro" id="IPR003764">
    <property type="entry name" value="GlcNAc_6-P_deAcase"/>
</dbReference>
<comment type="caution">
    <text evidence="14">The sequence shown here is derived from an EMBL/GenBank/DDBJ whole genome shotgun (WGS) entry which is preliminary data.</text>
</comment>
<dbReference type="AlphaFoldDB" id="A0A7J5B366"/>
<reference evidence="14 15" key="1">
    <citation type="submission" date="2019-09" db="EMBL/GenBank/DDBJ databases">
        <title>Phylogeny of genus Pseudoclavibacter and closely related genus.</title>
        <authorList>
            <person name="Li Y."/>
        </authorList>
    </citation>
    <scope>NUCLEOTIDE SEQUENCE [LARGE SCALE GENOMIC DNA]</scope>
    <source>
        <strain evidence="14 15">THG-MD12</strain>
    </source>
</reference>
<evidence type="ECO:0000313" key="14">
    <source>
        <dbReference type="EMBL" id="KAB1637495.1"/>
    </source>
</evidence>
<dbReference type="Pfam" id="PF01979">
    <property type="entry name" value="Amidohydro_1"/>
    <property type="match status" value="1"/>
</dbReference>
<dbReference type="SUPFAM" id="SSF51556">
    <property type="entry name" value="Metallo-dependent hydrolases"/>
    <property type="match status" value="1"/>
</dbReference>
<organism evidence="14 15">
    <name type="scientific">Pseudoclavibacter terrae</name>
    <dbReference type="NCBI Taxonomy" id="1530195"/>
    <lineage>
        <taxon>Bacteria</taxon>
        <taxon>Bacillati</taxon>
        <taxon>Actinomycetota</taxon>
        <taxon>Actinomycetes</taxon>
        <taxon>Micrococcales</taxon>
        <taxon>Microbacteriaceae</taxon>
        <taxon>Pseudoclavibacter</taxon>
    </lineage>
</organism>
<dbReference type="Gene3D" id="3.20.20.140">
    <property type="entry name" value="Metal-dependent hydrolases"/>
    <property type="match status" value="1"/>
</dbReference>
<gene>
    <name evidence="14" type="primary">nagA</name>
    <name evidence="14" type="ORF">F8O03_09700</name>
</gene>
<accession>A0A7J5B366</accession>
<dbReference type="PIRSF" id="PIRSF038994">
    <property type="entry name" value="NagA"/>
    <property type="match status" value="1"/>
</dbReference>
<keyword evidence="4 12" id="KW-0479">Metal-binding</keyword>
<dbReference type="GO" id="GO:0046872">
    <property type="term" value="F:metal ion binding"/>
    <property type="evidence" value="ECO:0007669"/>
    <property type="project" value="UniProtKB-KW"/>
</dbReference>
<dbReference type="PANTHER" id="PTHR11113:SF14">
    <property type="entry name" value="N-ACETYLGLUCOSAMINE-6-PHOSPHATE DEACETYLASE"/>
    <property type="match status" value="1"/>
</dbReference>
<dbReference type="EMBL" id="WBJX01000003">
    <property type="protein sequence ID" value="KAB1637495.1"/>
    <property type="molecule type" value="Genomic_DNA"/>
</dbReference>
<name>A0A7J5B366_9MICO</name>
<feature type="binding site" evidence="12">
    <location>
        <position position="124"/>
    </location>
    <ligand>
        <name>Zn(2+)</name>
        <dbReference type="ChEBI" id="CHEBI:29105"/>
    </ligand>
</feature>
<dbReference type="RefSeq" id="WP_151423707.1">
    <property type="nucleotide sequence ID" value="NZ_CANKVH010000006.1"/>
</dbReference>
<evidence type="ECO:0000256" key="12">
    <source>
        <dbReference type="PIRSR" id="PIRSR038994-3"/>
    </source>
</evidence>
<comment type="cofactor">
    <cofactor evidence="12">
        <name>a divalent metal cation</name>
        <dbReference type="ChEBI" id="CHEBI:60240"/>
    </cofactor>
    <text evidence="12">Binds 1 divalent metal cation per subunit.</text>
</comment>
<evidence type="ECO:0000256" key="7">
    <source>
        <dbReference type="ARBA" id="ARBA00047647"/>
    </source>
</evidence>
<proteinExistence type="inferred from homology"/>
<keyword evidence="6 9" id="KW-0119">Carbohydrate metabolism</keyword>
<evidence type="ECO:0000259" key="13">
    <source>
        <dbReference type="Pfam" id="PF01979"/>
    </source>
</evidence>